<dbReference type="Proteomes" id="UP000518266">
    <property type="component" value="Unassembled WGS sequence"/>
</dbReference>
<sequence length="208" mass="22551">MHGCCSLTAPGQQGRTESSSRGLGRFQLGHRGVELASGSVMNSICLILHISDMFQFNVTYSLAYITQCQDLRLQGSCFCTWLILSHTVLANGLKPIKCPTQQVLTPDDMVLQGVSAVTINQEQTGYSIIMWVSCFTRPPLKASAKSTLHVVAHNTTAPYGSTPTELDGLGTLQLRLSAAEPSELPEHFKGLQVIRLPPDALNVQPQLS</sequence>
<evidence type="ECO:0000256" key="1">
    <source>
        <dbReference type="SAM" id="MobiDB-lite"/>
    </source>
</evidence>
<dbReference type="AlphaFoldDB" id="A0A7J5Z036"/>
<evidence type="ECO:0000313" key="3">
    <source>
        <dbReference type="Proteomes" id="UP000518266"/>
    </source>
</evidence>
<comment type="caution">
    <text evidence="2">The sequence shown here is derived from an EMBL/GenBank/DDBJ whole genome shotgun (WGS) entry which is preliminary data.</text>
</comment>
<dbReference type="EMBL" id="JAAKFY010000008">
    <property type="protein sequence ID" value="KAF3853688.1"/>
    <property type="molecule type" value="Genomic_DNA"/>
</dbReference>
<organism evidence="2 3">
    <name type="scientific">Dissostichus mawsoni</name>
    <name type="common">Antarctic cod</name>
    <dbReference type="NCBI Taxonomy" id="36200"/>
    <lineage>
        <taxon>Eukaryota</taxon>
        <taxon>Metazoa</taxon>
        <taxon>Chordata</taxon>
        <taxon>Craniata</taxon>
        <taxon>Vertebrata</taxon>
        <taxon>Euteleostomi</taxon>
        <taxon>Actinopterygii</taxon>
        <taxon>Neopterygii</taxon>
        <taxon>Teleostei</taxon>
        <taxon>Neoteleostei</taxon>
        <taxon>Acanthomorphata</taxon>
        <taxon>Eupercaria</taxon>
        <taxon>Perciformes</taxon>
        <taxon>Notothenioidei</taxon>
        <taxon>Nototheniidae</taxon>
        <taxon>Dissostichus</taxon>
    </lineage>
</organism>
<feature type="region of interest" description="Disordered" evidence="1">
    <location>
        <begin position="1"/>
        <end position="21"/>
    </location>
</feature>
<evidence type="ECO:0000313" key="2">
    <source>
        <dbReference type="EMBL" id="KAF3853688.1"/>
    </source>
</evidence>
<gene>
    <name evidence="2" type="ORF">F7725_014376</name>
</gene>
<name>A0A7J5Z036_DISMA</name>
<feature type="non-terminal residue" evidence="2">
    <location>
        <position position="208"/>
    </location>
</feature>
<accession>A0A7J5Z036</accession>
<protein>
    <submittedName>
        <fullName evidence="2">Uncharacterized protein</fullName>
    </submittedName>
</protein>
<reference evidence="2 3" key="1">
    <citation type="submission" date="2020-03" db="EMBL/GenBank/DDBJ databases">
        <title>Dissostichus mawsoni Genome sequencing and assembly.</title>
        <authorList>
            <person name="Park H."/>
        </authorList>
    </citation>
    <scope>NUCLEOTIDE SEQUENCE [LARGE SCALE GENOMIC DNA]</scope>
    <source>
        <strain evidence="2">DM0001</strain>
        <tissue evidence="2">Muscle</tissue>
    </source>
</reference>
<feature type="compositionally biased region" description="Polar residues" evidence="1">
    <location>
        <begin position="9"/>
        <end position="21"/>
    </location>
</feature>
<keyword evidence="3" id="KW-1185">Reference proteome</keyword>
<proteinExistence type="predicted"/>